<dbReference type="InterPro" id="IPR016166">
    <property type="entry name" value="FAD-bd_PCMH"/>
</dbReference>
<dbReference type="InterPro" id="IPR004113">
    <property type="entry name" value="FAD-bd_oxidored_4_C"/>
</dbReference>
<dbReference type="GO" id="GO:0016491">
    <property type="term" value="F:oxidoreductase activity"/>
    <property type="evidence" value="ECO:0007669"/>
    <property type="project" value="UniProtKB-KW"/>
</dbReference>
<dbReference type="AlphaFoldDB" id="A0A1H0AJ32"/>
<evidence type="ECO:0000256" key="4">
    <source>
        <dbReference type="ARBA" id="ARBA00023002"/>
    </source>
</evidence>
<evidence type="ECO:0000256" key="2">
    <source>
        <dbReference type="ARBA" id="ARBA00022630"/>
    </source>
</evidence>
<dbReference type="InterPro" id="IPR016164">
    <property type="entry name" value="FAD-linked_Oxase-like_C"/>
</dbReference>
<dbReference type="Proteomes" id="UP000199309">
    <property type="component" value="Unassembled WGS sequence"/>
</dbReference>
<dbReference type="FunFam" id="1.10.45.10:FF:000001">
    <property type="entry name" value="D-lactate dehydrogenase mitochondrial"/>
    <property type="match status" value="1"/>
</dbReference>
<dbReference type="EMBL" id="FNHQ01000039">
    <property type="protein sequence ID" value="SDN33381.1"/>
    <property type="molecule type" value="Genomic_DNA"/>
</dbReference>
<keyword evidence="4" id="KW-0560">Oxidoreductase</keyword>
<dbReference type="SUPFAM" id="SSF56176">
    <property type="entry name" value="FAD-binding/transporter-associated domain-like"/>
    <property type="match status" value="1"/>
</dbReference>
<comment type="cofactor">
    <cofactor evidence="1">
        <name>FAD</name>
        <dbReference type="ChEBI" id="CHEBI:57692"/>
    </cofactor>
</comment>
<evidence type="ECO:0000256" key="3">
    <source>
        <dbReference type="ARBA" id="ARBA00022827"/>
    </source>
</evidence>
<dbReference type="Gene3D" id="3.30.465.10">
    <property type="match status" value="1"/>
</dbReference>
<dbReference type="Gene3D" id="1.10.45.10">
    <property type="entry name" value="Vanillyl-alcohol Oxidase, Chain A, domain 4"/>
    <property type="match status" value="1"/>
</dbReference>
<accession>A0A1H0AJ32</accession>
<name>A0A1H0AJ32_9FIRM</name>
<organism evidence="6 7">
    <name type="scientific">Megasphaera paucivorans</name>
    <dbReference type="NCBI Taxonomy" id="349095"/>
    <lineage>
        <taxon>Bacteria</taxon>
        <taxon>Bacillati</taxon>
        <taxon>Bacillota</taxon>
        <taxon>Negativicutes</taxon>
        <taxon>Veillonellales</taxon>
        <taxon>Veillonellaceae</taxon>
        <taxon>Megasphaera</taxon>
    </lineage>
</organism>
<dbReference type="Pfam" id="PF01565">
    <property type="entry name" value="FAD_binding_4"/>
    <property type="match status" value="1"/>
</dbReference>
<dbReference type="InterPro" id="IPR016171">
    <property type="entry name" value="Vanillyl_alc_oxidase_C-sub2"/>
</dbReference>
<dbReference type="PANTHER" id="PTHR42934">
    <property type="entry name" value="GLYCOLATE OXIDASE SUBUNIT GLCD"/>
    <property type="match status" value="1"/>
</dbReference>
<dbReference type="InterPro" id="IPR016167">
    <property type="entry name" value="FAD-bd_PCMH_sub1"/>
</dbReference>
<dbReference type="InterPro" id="IPR036318">
    <property type="entry name" value="FAD-bd_PCMH-like_sf"/>
</dbReference>
<evidence type="ECO:0000256" key="1">
    <source>
        <dbReference type="ARBA" id="ARBA00001974"/>
    </source>
</evidence>
<dbReference type="RefSeq" id="WP_091652588.1">
    <property type="nucleotide sequence ID" value="NZ_FNHQ01000039.1"/>
</dbReference>
<evidence type="ECO:0000259" key="5">
    <source>
        <dbReference type="PROSITE" id="PS51387"/>
    </source>
</evidence>
<dbReference type="Pfam" id="PF02913">
    <property type="entry name" value="FAD-oxidase_C"/>
    <property type="match status" value="1"/>
</dbReference>
<dbReference type="Gene3D" id="3.30.70.2190">
    <property type="match status" value="1"/>
</dbReference>
<keyword evidence="2" id="KW-0285">Flavoprotein</keyword>
<proteinExistence type="predicted"/>
<reference evidence="6 7" key="1">
    <citation type="submission" date="2016-10" db="EMBL/GenBank/DDBJ databases">
        <authorList>
            <person name="de Groot N.N."/>
        </authorList>
    </citation>
    <scope>NUCLEOTIDE SEQUENCE [LARGE SCALE GENOMIC DNA]</scope>
    <source>
        <strain evidence="6 7">DSM 16981</strain>
    </source>
</reference>
<dbReference type="SUPFAM" id="SSF55103">
    <property type="entry name" value="FAD-linked oxidases, C-terminal domain"/>
    <property type="match status" value="1"/>
</dbReference>
<dbReference type="PANTHER" id="PTHR42934:SF2">
    <property type="entry name" value="GLYCOLATE OXIDASE SUBUNIT GLCD"/>
    <property type="match status" value="1"/>
</dbReference>
<dbReference type="STRING" id="349095.SAMN05660299_02535"/>
<dbReference type="PROSITE" id="PS51387">
    <property type="entry name" value="FAD_PCMH"/>
    <property type="match status" value="1"/>
</dbReference>
<dbReference type="InterPro" id="IPR006094">
    <property type="entry name" value="Oxid_FAD_bind_N"/>
</dbReference>
<evidence type="ECO:0000313" key="6">
    <source>
        <dbReference type="EMBL" id="SDN33381.1"/>
    </source>
</evidence>
<dbReference type="OrthoDB" id="1626078at2"/>
<protein>
    <submittedName>
        <fullName evidence="6">Glycolate oxidase</fullName>
    </submittedName>
</protein>
<dbReference type="GO" id="GO:0071949">
    <property type="term" value="F:FAD binding"/>
    <property type="evidence" value="ECO:0007669"/>
    <property type="project" value="InterPro"/>
</dbReference>
<evidence type="ECO:0000313" key="7">
    <source>
        <dbReference type="Proteomes" id="UP000199309"/>
    </source>
</evidence>
<feature type="domain" description="FAD-binding PCMH-type" evidence="5">
    <location>
        <begin position="44"/>
        <end position="223"/>
    </location>
</feature>
<dbReference type="Gene3D" id="3.30.43.10">
    <property type="entry name" value="Uridine Diphospho-n-acetylenolpyruvylglucosamine Reductase, domain 2"/>
    <property type="match status" value="1"/>
</dbReference>
<keyword evidence="3" id="KW-0274">FAD</keyword>
<dbReference type="Gene3D" id="3.30.70.2740">
    <property type="match status" value="1"/>
</dbReference>
<gene>
    <name evidence="6" type="ORF">SAMN05660299_02535</name>
</gene>
<sequence length="467" mass="51509">MEQYNKVSPELIQKLTDILGVHNITTNAEKLKTYQTDEEANSIYFHTPEVVVFPETTVQIAEIVKLANMYKVPITPRGGGSSLACGAIPIYNGIVLVMDRMNKIVEINEDALYAVVQAGVVTNDLQKAVKAHGLVYAGDPSSRESSQIGGNVATNAGGSRVIKYGTTRDQIYQIQMVTPQGEIVTVGKRLAKNTTGYALEKLMAGSEGTLGIITELTMKLRPVYPYHFDMLAIFKNLDQALSIPNKLIKAGVTPTAIEFLDNKGIQSTERYLKTKLPYSHEEGLYIIVTIESFYQDDLDNKVATADEICMAGGAIKSLVADERIWSARRNIGEAARSDSLVFIAEDIVVPIDKIADLMHELPKIEKKYGVATTTSAHIGDGNIHVNALKMDIPIDTWNEKIVPQYHQDLYSLVYRLGGCLSGEHGIGAKKIKEMKTFTNPVELQMMKTIKQALDPNLILNPGKIFEY</sequence>
<keyword evidence="7" id="KW-1185">Reference proteome</keyword>
<dbReference type="InterPro" id="IPR051914">
    <property type="entry name" value="FAD-linked_OxidoTrans_Type4"/>
</dbReference>
<dbReference type="InterPro" id="IPR016169">
    <property type="entry name" value="FAD-bd_PCMH_sub2"/>
</dbReference>